<protein>
    <recommendedName>
        <fullName evidence="4">CheW-like domain-containing protein</fullName>
    </recommendedName>
</protein>
<keyword evidence="1" id="KW-0812">Transmembrane</keyword>
<accession>A0A7G1GYP7</accession>
<dbReference type="EMBL" id="AP022873">
    <property type="protein sequence ID" value="BCB95192.1"/>
    <property type="molecule type" value="Genomic_DNA"/>
</dbReference>
<feature type="transmembrane region" description="Helical" evidence="1">
    <location>
        <begin position="106"/>
        <end position="124"/>
    </location>
</feature>
<organism evidence="2 3">
    <name type="scientific">Dissulfurispira thermophila</name>
    <dbReference type="NCBI Taxonomy" id="2715679"/>
    <lineage>
        <taxon>Bacteria</taxon>
        <taxon>Pseudomonadati</taxon>
        <taxon>Nitrospirota</taxon>
        <taxon>Thermodesulfovibrionia</taxon>
        <taxon>Thermodesulfovibrionales</taxon>
        <taxon>Dissulfurispiraceae</taxon>
        <taxon>Dissulfurispira</taxon>
    </lineage>
</organism>
<evidence type="ECO:0000313" key="3">
    <source>
        <dbReference type="Proteomes" id="UP000516360"/>
    </source>
</evidence>
<dbReference type="GO" id="GO:0006935">
    <property type="term" value="P:chemotaxis"/>
    <property type="evidence" value="ECO:0007669"/>
    <property type="project" value="InterPro"/>
</dbReference>
<keyword evidence="1" id="KW-1133">Transmembrane helix</keyword>
<keyword evidence="3" id="KW-1185">Reference proteome</keyword>
<dbReference type="GO" id="GO:0007165">
    <property type="term" value="P:signal transduction"/>
    <property type="evidence" value="ECO:0007669"/>
    <property type="project" value="InterPro"/>
</dbReference>
<dbReference type="AlphaFoldDB" id="A0A7G1GYP7"/>
<sequence length="130" mass="14641">MFDNELQYLSILVFTVSGVKMGIDTEQIIEMLDMQTAQESSANIKKLDEIIPFGERAVSFIRPKAIRLKASEMPLIIIEDPEDILDVNIADIKPMPFIIKMLGSRAVWGAVLTDIGIILLVDFYRLKKTA</sequence>
<evidence type="ECO:0000313" key="2">
    <source>
        <dbReference type="EMBL" id="BCB95192.1"/>
    </source>
</evidence>
<proteinExistence type="predicted"/>
<dbReference type="SUPFAM" id="SSF50341">
    <property type="entry name" value="CheW-like"/>
    <property type="match status" value="1"/>
</dbReference>
<keyword evidence="1" id="KW-0472">Membrane</keyword>
<dbReference type="KEGG" id="dtp:JZK55_01140"/>
<gene>
    <name evidence="2" type="ORF">JZK55_01140</name>
</gene>
<dbReference type="Proteomes" id="UP000516360">
    <property type="component" value="Chromosome"/>
</dbReference>
<name>A0A7G1GYP7_9BACT</name>
<dbReference type="RefSeq" id="WP_203472705.1">
    <property type="nucleotide sequence ID" value="NZ_AP022873.1"/>
</dbReference>
<reference evidence="2 3" key="1">
    <citation type="submission" date="2020-03" db="EMBL/GenBank/DDBJ databases">
        <title>Complete genome sequences of two sulfur-disproportionating bacterial strains T55J and Mzg5.</title>
        <authorList>
            <person name="Umezawa K."/>
            <person name="Kojima H."/>
            <person name="Kato Y."/>
            <person name="Fukui M."/>
        </authorList>
    </citation>
    <scope>NUCLEOTIDE SEQUENCE [LARGE SCALE GENOMIC DNA]</scope>
    <source>
        <strain evidence="2 3">T55J</strain>
    </source>
</reference>
<evidence type="ECO:0000256" key="1">
    <source>
        <dbReference type="SAM" id="Phobius"/>
    </source>
</evidence>
<evidence type="ECO:0008006" key="4">
    <source>
        <dbReference type="Google" id="ProtNLM"/>
    </source>
</evidence>
<dbReference type="InterPro" id="IPR036061">
    <property type="entry name" value="CheW-like_dom_sf"/>
</dbReference>